<keyword evidence="5" id="KW-1185">Reference proteome</keyword>
<dbReference type="SUPFAM" id="SSF51197">
    <property type="entry name" value="Clavaminate synthase-like"/>
    <property type="match status" value="1"/>
</dbReference>
<evidence type="ECO:0000313" key="5">
    <source>
        <dbReference type="Proteomes" id="UP000016933"/>
    </source>
</evidence>
<keyword evidence="2" id="KW-0408">Iron</keyword>
<protein>
    <recommendedName>
        <fullName evidence="3">Fe2OG dioxygenase domain-containing protein</fullName>
    </recommendedName>
</protein>
<evidence type="ECO:0000259" key="3">
    <source>
        <dbReference type="PROSITE" id="PS51471"/>
    </source>
</evidence>
<keyword evidence="2" id="KW-0479">Metal-binding</keyword>
<accession>N1PG73</accession>
<evidence type="ECO:0000256" key="1">
    <source>
        <dbReference type="ARBA" id="ARBA00008056"/>
    </source>
</evidence>
<sequence length="447" mass="49684">MRIPPKPYSIAQQQACLKLGRQSCRALSAATAGGKKASLADHSSTQAAIPPIPLVASTTPFTSEVPAWRSERPAFSVAKAAETLPPNHPARIRELQTFVLPEKITGSDTDRALGNELVAAWRRDGILQIAFPPGLQVLSDAIKQSKSFFAQQHEAKAKCVDSQSFAGYIASGEEITDGIADYSEIFTVTKDLPASDLRVQSQWPCHGPNPWPSKSYSQAITALMDYKGRIGEKILHLTALGLNLRNPWALNQLTQDGWHHMRVLRFPPTNQTNGKGKAGRGIGSHTDYGLLVIAAQDEVGGLFIRPPIEGERYENWKKSAAGAHEGDEKWVYVPPVENVFTVFPGDMMQFMTNSYLPSTPHKVGLNIRERFAFAYFHEPNFNAVCKKLPEFRDGSEAEKDEVHYGTHFTNMFMRNYPDRITAKRMVDEDRMGLLEGMKKEHGFSFDV</sequence>
<dbReference type="GO" id="GO:0044283">
    <property type="term" value="P:small molecule biosynthetic process"/>
    <property type="evidence" value="ECO:0007669"/>
    <property type="project" value="UniProtKB-ARBA"/>
</dbReference>
<proteinExistence type="inferred from homology"/>
<dbReference type="Proteomes" id="UP000016933">
    <property type="component" value="Unassembled WGS sequence"/>
</dbReference>
<evidence type="ECO:0000256" key="2">
    <source>
        <dbReference type="RuleBase" id="RU003682"/>
    </source>
</evidence>
<feature type="domain" description="Fe2OG dioxygenase" evidence="3">
    <location>
        <begin position="257"/>
        <end position="379"/>
    </location>
</feature>
<dbReference type="GO" id="GO:0016491">
    <property type="term" value="F:oxidoreductase activity"/>
    <property type="evidence" value="ECO:0007669"/>
    <property type="project" value="UniProtKB-KW"/>
</dbReference>
<dbReference type="PANTHER" id="PTHR47990">
    <property type="entry name" value="2-OXOGLUTARATE (2OG) AND FE(II)-DEPENDENT OXYGENASE SUPERFAMILY PROTEIN-RELATED"/>
    <property type="match status" value="1"/>
</dbReference>
<organism evidence="4 5">
    <name type="scientific">Dothistroma septosporum (strain NZE10 / CBS 128990)</name>
    <name type="common">Red band needle blight fungus</name>
    <name type="synonym">Mycosphaerella pini</name>
    <dbReference type="NCBI Taxonomy" id="675120"/>
    <lineage>
        <taxon>Eukaryota</taxon>
        <taxon>Fungi</taxon>
        <taxon>Dikarya</taxon>
        <taxon>Ascomycota</taxon>
        <taxon>Pezizomycotina</taxon>
        <taxon>Dothideomycetes</taxon>
        <taxon>Dothideomycetidae</taxon>
        <taxon>Mycosphaerellales</taxon>
        <taxon>Mycosphaerellaceae</taxon>
        <taxon>Dothistroma</taxon>
    </lineage>
</organism>
<dbReference type="InterPro" id="IPR026992">
    <property type="entry name" value="DIOX_N"/>
</dbReference>
<reference evidence="4 5" key="2">
    <citation type="journal article" date="2012" name="PLoS Pathog.">
        <title>Diverse lifestyles and strategies of plant pathogenesis encoded in the genomes of eighteen Dothideomycetes fungi.</title>
        <authorList>
            <person name="Ohm R.A."/>
            <person name="Feau N."/>
            <person name="Henrissat B."/>
            <person name="Schoch C.L."/>
            <person name="Horwitz B.A."/>
            <person name="Barry K.W."/>
            <person name="Condon B.J."/>
            <person name="Copeland A.C."/>
            <person name="Dhillon B."/>
            <person name="Glaser F."/>
            <person name="Hesse C.N."/>
            <person name="Kosti I."/>
            <person name="LaButti K."/>
            <person name="Lindquist E.A."/>
            <person name="Lucas S."/>
            <person name="Salamov A.A."/>
            <person name="Bradshaw R.E."/>
            <person name="Ciuffetti L."/>
            <person name="Hamelin R.C."/>
            <person name="Kema G.H.J."/>
            <person name="Lawrence C."/>
            <person name="Scott J.A."/>
            <person name="Spatafora J.W."/>
            <person name="Turgeon B.G."/>
            <person name="de Wit P.J.G.M."/>
            <person name="Zhong S."/>
            <person name="Goodwin S.B."/>
            <person name="Grigoriev I.V."/>
        </authorList>
    </citation>
    <scope>NUCLEOTIDE SEQUENCE [LARGE SCALE GENOMIC DNA]</scope>
    <source>
        <strain evidence="5">NZE10 / CBS 128990</strain>
    </source>
</reference>
<dbReference type="OMA" id="GIHYGTH"/>
<dbReference type="InterPro" id="IPR027443">
    <property type="entry name" value="IPNS-like_sf"/>
</dbReference>
<dbReference type="PROSITE" id="PS51471">
    <property type="entry name" value="FE2OG_OXY"/>
    <property type="match status" value="1"/>
</dbReference>
<evidence type="ECO:0000313" key="4">
    <source>
        <dbReference type="EMBL" id="EME41613.1"/>
    </source>
</evidence>
<dbReference type="STRING" id="675120.N1PG73"/>
<name>N1PG73_DOTSN</name>
<dbReference type="InterPro" id="IPR044861">
    <property type="entry name" value="IPNS-like_FE2OG_OXY"/>
</dbReference>
<dbReference type="Pfam" id="PF14226">
    <property type="entry name" value="DIOX_N"/>
    <property type="match status" value="1"/>
</dbReference>
<dbReference type="AlphaFoldDB" id="N1PG73"/>
<dbReference type="OrthoDB" id="288590at2759"/>
<dbReference type="Pfam" id="PF03171">
    <property type="entry name" value="2OG-FeII_Oxy"/>
    <property type="match status" value="1"/>
</dbReference>
<dbReference type="InterPro" id="IPR005123">
    <property type="entry name" value="Oxoglu/Fe-dep_dioxygenase_dom"/>
</dbReference>
<gene>
    <name evidence="4" type="ORF">DOTSEDRAFT_135296</name>
</gene>
<dbReference type="EMBL" id="KB446542">
    <property type="protein sequence ID" value="EME41613.1"/>
    <property type="molecule type" value="Genomic_DNA"/>
</dbReference>
<dbReference type="GO" id="GO:0046872">
    <property type="term" value="F:metal ion binding"/>
    <property type="evidence" value="ECO:0007669"/>
    <property type="project" value="UniProtKB-KW"/>
</dbReference>
<comment type="similarity">
    <text evidence="1 2">Belongs to the iron/ascorbate-dependent oxidoreductase family.</text>
</comment>
<reference evidence="5" key="1">
    <citation type="journal article" date="2012" name="PLoS Genet.">
        <title>The genomes of the fungal plant pathogens Cladosporium fulvum and Dothistroma septosporum reveal adaptation to different hosts and lifestyles but also signatures of common ancestry.</title>
        <authorList>
            <person name="de Wit P.J.G.M."/>
            <person name="van der Burgt A."/>
            <person name="Oekmen B."/>
            <person name="Stergiopoulos I."/>
            <person name="Abd-Elsalam K.A."/>
            <person name="Aerts A.L."/>
            <person name="Bahkali A.H."/>
            <person name="Beenen H.G."/>
            <person name="Chettri P."/>
            <person name="Cox M.P."/>
            <person name="Datema E."/>
            <person name="de Vries R.P."/>
            <person name="Dhillon B."/>
            <person name="Ganley A.R."/>
            <person name="Griffiths S.A."/>
            <person name="Guo Y."/>
            <person name="Hamelin R.C."/>
            <person name="Henrissat B."/>
            <person name="Kabir M.S."/>
            <person name="Jashni M.K."/>
            <person name="Kema G."/>
            <person name="Klaubauf S."/>
            <person name="Lapidus A."/>
            <person name="Levasseur A."/>
            <person name="Lindquist E."/>
            <person name="Mehrabi R."/>
            <person name="Ohm R.A."/>
            <person name="Owen T.J."/>
            <person name="Salamov A."/>
            <person name="Schwelm A."/>
            <person name="Schijlen E."/>
            <person name="Sun H."/>
            <person name="van den Burg H.A."/>
            <person name="van Ham R.C.H.J."/>
            <person name="Zhang S."/>
            <person name="Goodwin S.B."/>
            <person name="Grigoriev I.V."/>
            <person name="Collemare J."/>
            <person name="Bradshaw R.E."/>
        </authorList>
    </citation>
    <scope>NUCLEOTIDE SEQUENCE [LARGE SCALE GENOMIC DNA]</scope>
    <source>
        <strain evidence="5">NZE10 / CBS 128990</strain>
    </source>
</reference>
<dbReference type="Gene3D" id="2.60.120.330">
    <property type="entry name" value="B-lactam Antibiotic, Isopenicillin N Synthase, Chain"/>
    <property type="match status" value="1"/>
</dbReference>
<dbReference type="InterPro" id="IPR050231">
    <property type="entry name" value="Iron_ascorbate_oxido_reductase"/>
</dbReference>
<dbReference type="HOGENOM" id="CLU_045863_0_0_1"/>
<dbReference type="eggNOG" id="KOG0143">
    <property type="taxonomic scope" value="Eukaryota"/>
</dbReference>
<keyword evidence="2" id="KW-0560">Oxidoreductase</keyword>